<dbReference type="InterPro" id="IPR045380">
    <property type="entry name" value="LD_TPept_scaffold_dom"/>
</dbReference>
<dbReference type="Pfam" id="PF20142">
    <property type="entry name" value="Scaffold"/>
    <property type="match status" value="1"/>
</dbReference>
<dbReference type="InterPro" id="IPR002477">
    <property type="entry name" value="Peptidoglycan-bd-like"/>
</dbReference>
<evidence type="ECO:0000256" key="4">
    <source>
        <dbReference type="ARBA" id="ARBA00022960"/>
    </source>
</evidence>
<reference evidence="10 11" key="1">
    <citation type="submission" date="2024-01" db="EMBL/GenBank/DDBJ databases">
        <title>Mesobacterium rodlantinim sp. nov., isolated from shallow sea hydrothermal systems off Kueishantao Island.</title>
        <authorList>
            <person name="Su Z."/>
            <person name="Tang K."/>
        </authorList>
    </citation>
    <scope>NUCLEOTIDE SEQUENCE [LARGE SCALE GENOMIC DNA]</scope>
    <source>
        <strain evidence="10 11">TK19101</strain>
    </source>
</reference>
<protein>
    <submittedName>
        <fullName evidence="10">L,D-transpeptidase family protein</fullName>
    </submittedName>
</protein>
<feature type="active site" description="Nucleophile" evidence="7">
    <location>
        <position position="448"/>
    </location>
</feature>
<evidence type="ECO:0000256" key="8">
    <source>
        <dbReference type="SAM" id="SignalP"/>
    </source>
</evidence>
<name>A0ABU6HCM6_9RHOB</name>
<dbReference type="Pfam" id="PF03734">
    <property type="entry name" value="YkuD"/>
    <property type="match status" value="1"/>
</dbReference>
<dbReference type="Gene3D" id="1.10.101.10">
    <property type="entry name" value="PGBD-like superfamily/PGBD"/>
    <property type="match status" value="1"/>
</dbReference>
<dbReference type="InterPro" id="IPR052905">
    <property type="entry name" value="LD-transpeptidase_YkuD-like"/>
</dbReference>
<comment type="similarity">
    <text evidence="2">Belongs to the YkuD family.</text>
</comment>
<dbReference type="Gene3D" id="2.40.440.10">
    <property type="entry name" value="L,D-transpeptidase catalytic domain-like"/>
    <property type="match status" value="1"/>
</dbReference>
<evidence type="ECO:0000313" key="11">
    <source>
        <dbReference type="Proteomes" id="UP001348149"/>
    </source>
</evidence>
<comment type="caution">
    <text evidence="10">The sequence shown here is derived from an EMBL/GenBank/DDBJ whole genome shotgun (WGS) entry which is preliminary data.</text>
</comment>
<keyword evidence="5 7" id="KW-0573">Peptidoglycan synthesis</keyword>
<dbReference type="EMBL" id="JAYLLH010000003">
    <property type="protein sequence ID" value="MEC3860205.1"/>
    <property type="molecule type" value="Genomic_DNA"/>
</dbReference>
<dbReference type="Pfam" id="PF01471">
    <property type="entry name" value="PG_binding_1"/>
    <property type="match status" value="1"/>
</dbReference>
<feature type="signal peptide" evidence="8">
    <location>
        <begin position="1"/>
        <end position="31"/>
    </location>
</feature>
<gene>
    <name evidence="10" type="ORF">VK792_02830</name>
</gene>
<dbReference type="InterPro" id="IPR005490">
    <property type="entry name" value="LD_TPept_cat_dom"/>
</dbReference>
<evidence type="ECO:0000259" key="9">
    <source>
        <dbReference type="PROSITE" id="PS52029"/>
    </source>
</evidence>
<evidence type="ECO:0000313" key="10">
    <source>
        <dbReference type="EMBL" id="MEC3860205.1"/>
    </source>
</evidence>
<feature type="active site" description="Proton donor/acceptor" evidence="7">
    <location>
        <position position="429"/>
    </location>
</feature>
<accession>A0ABU6HCM6</accession>
<evidence type="ECO:0000256" key="6">
    <source>
        <dbReference type="ARBA" id="ARBA00023316"/>
    </source>
</evidence>
<keyword evidence="8" id="KW-0732">Signal</keyword>
<evidence type="ECO:0000256" key="3">
    <source>
        <dbReference type="ARBA" id="ARBA00022679"/>
    </source>
</evidence>
<dbReference type="SUPFAM" id="SSF141523">
    <property type="entry name" value="L,D-transpeptidase catalytic domain-like"/>
    <property type="match status" value="1"/>
</dbReference>
<dbReference type="PANTHER" id="PTHR41533:SF2">
    <property type="entry name" value="BLR7131 PROTEIN"/>
    <property type="match status" value="1"/>
</dbReference>
<sequence>MRIGQARGVSGMVAAAVLALALTVGAPPASAGVTAFKQAVAENAARDDDIAAFYRARNFEPLWTGEGAEYLLRRQALIEAVQAAPSHGLPTGRYDAPQILALMRGVGNARDMGEVEVELSKIYLRFARDIQTGVLKPSRADDGIKREPPYRDRTALLAALETGDPRVTMRGLAPQTHEYARLMKAKLQLEHIAASGGWGQEVPGGALKPGASGKAVVALRNRLIAMGYLHRSAAAGYDAALQAAVQTFQEDHGMEADGVAGPSTIKEINVSARERLESVVVAMERERWLNFPEGRGDRHVLVNLTDFKARIIDHDKVTFETRSVIGHQDLDRRTPEFSDVMEVMVINPSWHVPRSIIVNEYLPLLRSNPGAAGHLRITDSRGRVVSRSNGFSQYTASNFPFAMSQPPGPRNALGVVKFLFPNKYNIYLHDTPAKNLFSREVRTYSHGCIRLGDPKDFAYALLAKQTDDPVGFFQSRLRSGVETPVPLEQPIPVHLIYRTAYTQAKGQIQYRRDVYGRDAKIWNALSAAGVVLGRGDS</sequence>
<dbReference type="CDD" id="cd16913">
    <property type="entry name" value="YkuD_like"/>
    <property type="match status" value="1"/>
</dbReference>
<proteinExistence type="inferred from homology"/>
<evidence type="ECO:0000256" key="2">
    <source>
        <dbReference type="ARBA" id="ARBA00005992"/>
    </source>
</evidence>
<evidence type="ECO:0000256" key="7">
    <source>
        <dbReference type="PROSITE-ProRule" id="PRU01373"/>
    </source>
</evidence>
<dbReference type="InterPro" id="IPR036365">
    <property type="entry name" value="PGBD-like_sf"/>
</dbReference>
<feature type="domain" description="L,D-TPase catalytic" evidence="9">
    <location>
        <begin position="298"/>
        <end position="473"/>
    </location>
</feature>
<organism evidence="10 11">
    <name type="scientific">Mesobacterium hydrothermale</name>
    <dbReference type="NCBI Taxonomy" id="3111907"/>
    <lineage>
        <taxon>Bacteria</taxon>
        <taxon>Pseudomonadati</taxon>
        <taxon>Pseudomonadota</taxon>
        <taxon>Alphaproteobacteria</taxon>
        <taxon>Rhodobacterales</taxon>
        <taxon>Roseobacteraceae</taxon>
        <taxon>Mesobacterium</taxon>
    </lineage>
</organism>
<evidence type="ECO:0000256" key="5">
    <source>
        <dbReference type="ARBA" id="ARBA00022984"/>
    </source>
</evidence>
<dbReference type="InterPro" id="IPR038063">
    <property type="entry name" value="Transpep_catalytic_dom"/>
</dbReference>
<keyword evidence="11" id="KW-1185">Reference proteome</keyword>
<dbReference type="PANTHER" id="PTHR41533">
    <property type="entry name" value="L,D-TRANSPEPTIDASE HI_1667-RELATED"/>
    <property type="match status" value="1"/>
</dbReference>
<feature type="chain" id="PRO_5045608901" evidence="8">
    <location>
        <begin position="32"/>
        <end position="537"/>
    </location>
</feature>
<dbReference type="PROSITE" id="PS52029">
    <property type="entry name" value="LD_TPASE"/>
    <property type="match status" value="1"/>
</dbReference>
<keyword evidence="3" id="KW-0808">Transferase</keyword>
<keyword evidence="4 7" id="KW-0133">Cell shape</keyword>
<dbReference type="Proteomes" id="UP001348149">
    <property type="component" value="Unassembled WGS sequence"/>
</dbReference>
<keyword evidence="6 7" id="KW-0961">Cell wall biogenesis/degradation</keyword>
<dbReference type="InterPro" id="IPR036366">
    <property type="entry name" value="PGBDSf"/>
</dbReference>
<dbReference type="SUPFAM" id="SSF47090">
    <property type="entry name" value="PGBD-like"/>
    <property type="match status" value="1"/>
</dbReference>
<evidence type="ECO:0000256" key="1">
    <source>
        <dbReference type="ARBA" id="ARBA00004752"/>
    </source>
</evidence>
<comment type="pathway">
    <text evidence="1 7">Cell wall biogenesis; peptidoglycan biosynthesis.</text>
</comment>